<organism evidence="3 4">
    <name type="scientific">Methylobacterium crusticola</name>
    <dbReference type="NCBI Taxonomy" id="1697972"/>
    <lineage>
        <taxon>Bacteria</taxon>
        <taxon>Pseudomonadati</taxon>
        <taxon>Pseudomonadota</taxon>
        <taxon>Alphaproteobacteria</taxon>
        <taxon>Hyphomicrobiales</taxon>
        <taxon>Methylobacteriaceae</taxon>
        <taxon>Methylobacterium</taxon>
    </lineage>
</organism>
<dbReference type="RefSeq" id="WP_128565182.1">
    <property type="nucleotide sequence ID" value="NZ_BPQH01000030.1"/>
</dbReference>
<comment type="caution">
    <text evidence="3">The sequence shown here is derived from an EMBL/GenBank/DDBJ whole genome shotgun (WGS) entry which is preliminary data.</text>
</comment>
<evidence type="ECO:0000313" key="4">
    <source>
        <dbReference type="Proteomes" id="UP001055167"/>
    </source>
</evidence>
<feature type="signal peptide" evidence="2">
    <location>
        <begin position="1"/>
        <end position="32"/>
    </location>
</feature>
<reference evidence="3" key="1">
    <citation type="journal article" date="2021" name="Front. Microbiol.">
        <title>Comprehensive Comparative Genomics and Phenotyping of Methylobacterium Species.</title>
        <authorList>
            <person name="Alessa O."/>
            <person name="Ogura Y."/>
            <person name="Fujitani Y."/>
            <person name="Takami H."/>
            <person name="Hayashi T."/>
            <person name="Sahin N."/>
            <person name="Tani A."/>
        </authorList>
    </citation>
    <scope>NUCLEOTIDE SEQUENCE</scope>
    <source>
        <strain evidence="3">KCTC 52305</strain>
    </source>
</reference>
<evidence type="ECO:0000256" key="1">
    <source>
        <dbReference type="SAM" id="MobiDB-lite"/>
    </source>
</evidence>
<dbReference type="Proteomes" id="UP001055167">
    <property type="component" value="Unassembled WGS sequence"/>
</dbReference>
<keyword evidence="4" id="KW-1185">Reference proteome</keyword>
<reference evidence="3" key="2">
    <citation type="submission" date="2021-08" db="EMBL/GenBank/DDBJ databases">
        <authorList>
            <person name="Tani A."/>
            <person name="Ola A."/>
            <person name="Ogura Y."/>
            <person name="Katsura K."/>
            <person name="Hayashi T."/>
        </authorList>
    </citation>
    <scope>NUCLEOTIDE SEQUENCE</scope>
    <source>
        <strain evidence="3">KCTC 52305</strain>
    </source>
</reference>
<dbReference type="EMBL" id="BPQH01000030">
    <property type="protein sequence ID" value="GJD53498.1"/>
    <property type="molecule type" value="Genomic_DNA"/>
</dbReference>
<gene>
    <name evidence="3" type="ORF">OPKNFCMD_6274</name>
</gene>
<feature type="compositionally biased region" description="Basic residues" evidence="1">
    <location>
        <begin position="85"/>
        <end position="94"/>
    </location>
</feature>
<name>A0ABQ4R722_9HYPH</name>
<accession>A0ABQ4R722</accession>
<proteinExistence type="predicted"/>
<feature type="region of interest" description="Disordered" evidence="1">
    <location>
        <begin position="55"/>
        <end position="94"/>
    </location>
</feature>
<feature type="chain" id="PRO_5046028946" evidence="2">
    <location>
        <begin position="33"/>
        <end position="94"/>
    </location>
</feature>
<sequence length="94" mass="9759">MSRLVKASRAIPTILAAAAVLAVALPSTGARAEGGDRMPAGGAFMSSYVTNPYADTRSPYAQQGQPAPRAPWLAPEATGSLRPHALPHRGPARR</sequence>
<evidence type="ECO:0000313" key="3">
    <source>
        <dbReference type="EMBL" id="GJD53498.1"/>
    </source>
</evidence>
<evidence type="ECO:0000256" key="2">
    <source>
        <dbReference type="SAM" id="SignalP"/>
    </source>
</evidence>
<protein>
    <submittedName>
        <fullName evidence="3">Uncharacterized protein</fullName>
    </submittedName>
</protein>
<keyword evidence="2" id="KW-0732">Signal</keyword>